<evidence type="ECO:0000313" key="3">
    <source>
        <dbReference type="EMBL" id="QSL67078.1"/>
    </source>
</evidence>
<dbReference type="InterPro" id="IPR029060">
    <property type="entry name" value="PIN-like_dom_sf"/>
</dbReference>
<feature type="region of interest" description="Disordered" evidence="1">
    <location>
        <begin position="134"/>
        <end position="159"/>
    </location>
</feature>
<protein>
    <recommendedName>
        <fullName evidence="2">PIN domain-containing protein</fullName>
    </recommendedName>
</protein>
<dbReference type="InterPro" id="IPR045153">
    <property type="entry name" value="Est1/Ebs1-like"/>
</dbReference>
<dbReference type="SMART" id="SM00670">
    <property type="entry name" value="PINc"/>
    <property type="match status" value="1"/>
</dbReference>
<dbReference type="SUPFAM" id="SSF88723">
    <property type="entry name" value="PIN domain-like"/>
    <property type="match status" value="1"/>
</dbReference>
<dbReference type="GO" id="GO:0070034">
    <property type="term" value="F:telomerase RNA binding"/>
    <property type="evidence" value="ECO:0007669"/>
    <property type="project" value="TreeGrafter"/>
</dbReference>
<name>A0A899G724_9ASCO</name>
<dbReference type="GO" id="GO:0000184">
    <property type="term" value="P:nuclear-transcribed mRNA catabolic process, nonsense-mediated decay"/>
    <property type="evidence" value="ECO:0007669"/>
    <property type="project" value="TreeGrafter"/>
</dbReference>
<dbReference type="GO" id="GO:0004540">
    <property type="term" value="F:RNA nuclease activity"/>
    <property type="evidence" value="ECO:0007669"/>
    <property type="project" value="UniProtKB-ARBA"/>
</dbReference>
<dbReference type="PANTHER" id="PTHR15696">
    <property type="entry name" value="SMG-7 SUPPRESSOR WITH MORPHOLOGICAL EFFECT ON GENITALIA PROTEIN 7"/>
    <property type="match status" value="1"/>
</dbReference>
<dbReference type="EMBL" id="CP054547">
    <property type="protein sequence ID" value="QSL67078.1"/>
    <property type="molecule type" value="Genomic_DNA"/>
</dbReference>
<feature type="domain" description="PIN" evidence="2">
    <location>
        <begin position="934"/>
        <end position="1076"/>
    </location>
</feature>
<sequence>MSHPSISDKPILSQYTSAKINNKTRDLLGNNLEEPQILFKHTQEFIYTQKNESEEILYKNFKSRPNFDDEEILFNPEHRKYRLRLLSDLKNNTGSPNLSLRCLNTHNNTSGPDYDLSLNILAKKLETGSGKQFSIEKTLSKGPGGAENRGIRSSDKEFSITTPKSSDQIKLFLPELDPIPLVRKENNRLFSENFIEKNKVESGEFKEINNSSKKLLSSKIFIDLGLQKNKQIEEIFSLEEREKSINGSNSDSDYNLIIREKNPLMVTRETLLKEIKSSYKALIHLESHVKLQDNKCNQIDRNFSFSDGDHEKFRKLSELHGALLFLYINFLLLTQHPSASLSIMKIPIKYTIPARLWRNSIYTYLEILRSQLPYTIEHLISYILFSYSQITVLLETVSAFENEWIECLGDLARYRMAIEEIDMKSRNHWSNVSKYWYIKGLMNLPTLGRLYHHLAILSKDNILKKLFYYSKALVVSKSFSYARGSILSLFYPIFIHKESSCFSEASKYSGLINNYIKLHGLLFTQLKLDDFETILNDFLSLLIKENIWNKEGVLMAITNVVALFQYGNKHGKLKYLIRESKINNKKKKMETYNSFFDKNYSKLNREYLEGLTTVENKENTLSYDINKIDLPAINHSLFGAAHITSTLYYPINLIKSSDLSWCHRCIKEQEASSIDHIVFLKACQLHYFIMSLSISITSSNSLAYNFICMIFLYYCSKYSSVLSSMERFIPWFKIAEYLSNIIKKIKNDNIVGTSDLPVRQNKSPLPEDWALRGINWSEKIWPKAYFENMTEDDFNFTVEQPDDEVTEIRIKRIVWLGFKIASLSNILLYNNQTRHFTINRDYINKIKFSNESCEKAILSLSHINVFESENENYKNNIKFNDDLEVQGESEEIKNLRERRQALKFILSKNDPKRLEFDHKKDDQYFFREIKSGYTTLVFDTNFLISYLKLFHKVLSMNSWDIVIPLAVIFELYRLNNKPPPIGIIAHNAIILIVSALKSQKVKIGTVKNNILHALNYISEQSEDKFEGEERYRNIDDIIIQVALSQNQNHVKSEKGLHASKEFEKVVLVTSDLNMRIIAKAKGLAAISSTDFRKVIEQYL</sequence>
<dbReference type="AlphaFoldDB" id="A0A899G724"/>
<dbReference type="CDD" id="cd09880">
    <property type="entry name" value="PIN_Smg5-6-like"/>
    <property type="match status" value="1"/>
</dbReference>
<evidence type="ECO:0000313" key="4">
    <source>
        <dbReference type="Proteomes" id="UP000663699"/>
    </source>
</evidence>
<keyword evidence="4" id="KW-1185">Reference proteome</keyword>
<dbReference type="PANTHER" id="PTHR15696:SF0">
    <property type="entry name" value="TELOMERASE-BINDING PROTEIN EST1A"/>
    <property type="match status" value="1"/>
</dbReference>
<evidence type="ECO:0000256" key="1">
    <source>
        <dbReference type="SAM" id="MobiDB-lite"/>
    </source>
</evidence>
<dbReference type="SUPFAM" id="SSF48452">
    <property type="entry name" value="TPR-like"/>
    <property type="match status" value="1"/>
</dbReference>
<dbReference type="Gene3D" id="1.25.40.10">
    <property type="entry name" value="Tetratricopeptide repeat domain"/>
    <property type="match status" value="1"/>
</dbReference>
<evidence type="ECO:0000259" key="2">
    <source>
        <dbReference type="SMART" id="SM00670"/>
    </source>
</evidence>
<dbReference type="Pfam" id="PF13638">
    <property type="entry name" value="PIN_4"/>
    <property type="match status" value="1"/>
</dbReference>
<gene>
    <name evidence="3" type="ORF">MERGE_001465</name>
</gene>
<accession>A0A899G724</accession>
<reference evidence="3" key="1">
    <citation type="submission" date="2020-06" db="EMBL/GenBank/DDBJ databases">
        <title>Genomes of multiple members of Pneumocystis genus reveal paths to human pathogen Pneumocystis jirovecii.</title>
        <authorList>
            <person name="Cisse O.H."/>
            <person name="Ma L."/>
            <person name="Dekker J."/>
            <person name="Khil P."/>
            <person name="Jo J."/>
            <person name="Brenchley J."/>
            <person name="Blair R."/>
            <person name="Pahar B."/>
            <person name="Chabe M."/>
            <person name="Van Rompay K.A."/>
            <person name="Keesler R."/>
            <person name="Sukura A."/>
            <person name="Hirsch V."/>
            <person name="Kutty G."/>
            <person name="Liu Y."/>
            <person name="Peng L."/>
            <person name="Chen J."/>
            <person name="Song J."/>
            <person name="Weissenbacher-Lang C."/>
            <person name="Xu J."/>
            <person name="Upham N.S."/>
            <person name="Stajich J.E."/>
            <person name="Cuomo C.A."/>
            <person name="Cushion M.T."/>
            <person name="Kovacs J.A."/>
        </authorList>
    </citation>
    <scope>NUCLEOTIDE SEQUENCE</scope>
    <source>
        <strain evidence="3">2A</strain>
    </source>
</reference>
<dbReference type="InterPro" id="IPR002716">
    <property type="entry name" value="PIN_dom"/>
</dbReference>
<dbReference type="GO" id="GO:0042162">
    <property type="term" value="F:telomeric DNA binding"/>
    <property type="evidence" value="ECO:0007669"/>
    <property type="project" value="TreeGrafter"/>
</dbReference>
<dbReference type="GO" id="GO:0005697">
    <property type="term" value="C:telomerase holoenzyme complex"/>
    <property type="evidence" value="ECO:0007669"/>
    <property type="project" value="TreeGrafter"/>
</dbReference>
<dbReference type="Gene3D" id="3.40.50.1010">
    <property type="entry name" value="5'-nuclease"/>
    <property type="match status" value="1"/>
</dbReference>
<feature type="compositionally biased region" description="Basic and acidic residues" evidence="1">
    <location>
        <begin position="149"/>
        <end position="158"/>
    </location>
</feature>
<proteinExistence type="predicted"/>
<dbReference type="OrthoDB" id="2017974at2759"/>
<organism evidence="3 4">
    <name type="scientific">Pneumocystis wakefieldiae</name>
    <dbReference type="NCBI Taxonomy" id="38082"/>
    <lineage>
        <taxon>Eukaryota</taxon>
        <taxon>Fungi</taxon>
        <taxon>Dikarya</taxon>
        <taxon>Ascomycota</taxon>
        <taxon>Taphrinomycotina</taxon>
        <taxon>Pneumocystomycetes</taxon>
        <taxon>Pneumocystaceae</taxon>
        <taxon>Pneumocystis</taxon>
    </lineage>
</organism>
<dbReference type="InterPro" id="IPR011990">
    <property type="entry name" value="TPR-like_helical_dom_sf"/>
</dbReference>
<dbReference type="Proteomes" id="UP000663699">
    <property type="component" value="Chromosome 16"/>
</dbReference>